<keyword evidence="7 8" id="KW-0472">Membrane</keyword>
<accession>A0ABD2PL27</accession>
<evidence type="ECO:0000313" key="9">
    <source>
        <dbReference type="EMBL" id="KAL3307552.1"/>
    </source>
</evidence>
<keyword evidence="6 8" id="KW-1133">Transmembrane helix</keyword>
<feature type="transmembrane region" description="Helical" evidence="8">
    <location>
        <begin position="115"/>
        <end position="137"/>
    </location>
</feature>
<feature type="transmembrane region" description="Helical" evidence="8">
    <location>
        <begin position="26"/>
        <end position="43"/>
    </location>
</feature>
<evidence type="ECO:0000256" key="1">
    <source>
        <dbReference type="ARBA" id="ARBA00004141"/>
    </source>
</evidence>
<dbReference type="PANTHER" id="PTHR11101:SF80">
    <property type="entry name" value="PHOSPHATE TRANSPORTER"/>
    <property type="match status" value="1"/>
</dbReference>
<keyword evidence="3" id="KW-0813">Transport</keyword>
<dbReference type="AlphaFoldDB" id="A0ABD2PL27"/>
<comment type="similarity">
    <text evidence="2">Belongs to the inorganic phosphate transporter (PiT) (TC 2.A.20) family.</text>
</comment>
<protein>
    <submittedName>
        <fullName evidence="9">Uncharacterized protein</fullName>
    </submittedName>
</protein>
<evidence type="ECO:0000256" key="7">
    <source>
        <dbReference type="ARBA" id="ARBA00023136"/>
    </source>
</evidence>
<evidence type="ECO:0000313" key="10">
    <source>
        <dbReference type="Proteomes" id="UP001626550"/>
    </source>
</evidence>
<reference evidence="9 10" key="1">
    <citation type="submission" date="2024-11" db="EMBL/GenBank/DDBJ databases">
        <title>Adaptive evolution of stress response genes in parasites aligns with host niche diversity.</title>
        <authorList>
            <person name="Hahn C."/>
            <person name="Resl P."/>
        </authorList>
    </citation>
    <scope>NUCLEOTIDE SEQUENCE [LARGE SCALE GENOMIC DNA]</scope>
    <source>
        <strain evidence="9">EGGRZ-B1_66</strain>
        <tissue evidence="9">Body</tissue>
    </source>
</reference>
<dbReference type="PANTHER" id="PTHR11101">
    <property type="entry name" value="PHOSPHATE TRANSPORTER"/>
    <property type="match status" value="1"/>
</dbReference>
<evidence type="ECO:0000256" key="6">
    <source>
        <dbReference type="ARBA" id="ARBA00022989"/>
    </source>
</evidence>
<keyword evidence="4" id="KW-0592">Phosphate transport</keyword>
<evidence type="ECO:0000256" key="8">
    <source>
        <dbReference type="SAM" id="Phobius"/>
    </source>
</evidence>
<dbReference type="Pfam" id="PF01384">
    <property type="entry name" value="PHO4"/>
    <property type="match status" value="1"/>
</dbReference>
<dbReference type="Proteomes" id="UP001626550">
    <property type="component" value="Unassembled WGS sequence"/>
</dbReference>
<feature type="non-terminal residue" evidence="9">
    <location>
        <position position="1"/>
    </location>
</feature>
<comment type="subcellular location">
    <subcellularLocation>
        <location evidence="1">Membrane</location>
        <topology evidence="1">Multi-pass membrane protein</topology>
    </subcellularLocation>
</comment>
<dbReference type="GO" id="GO:0006817">
    <property type="term" value="P:phosphate ion transport"/>
    <property type="evidence" value="ECO:0007669"/>
    <property type="project" value="UniProtKB-KW"/>
</dbReference>
<dbReference type="InterPro" id="IPR001204">
    <property type="entry name" value="Phos_transporter"/>
</dbReference>
<proteinExistence type="inferred from homology"/>
<evidence type="ECO:0000256" key="3">
    <source>
        <dbReference type="ARBA" id="ARBA00022448"/>
    </source>
</evidence>
<evidence type="ECO:0000256" key="2">
    <source>
        <dbReference type="ARBA" id="ARBA00009916"/>
    </source>
</evidence>
<dbReference type="GO" id="GO:0016020">
    <property type="term" value="C:membrane"/>
    <property type="evidence" value="ECO:0007669"/>
    <property type="project" value="UniProtKB-SubCell"/>
</dbReference>
<keyword evidence="5 8" id="KW-0812">Transmembrane</keyword>
<organism evidence="9 10">
    <name type="scientific">Cichlidogyrus casuarinus</name>
    <dbReference type="NCBI Taxonomy" id="1844966"/>
    <lineage>
        <taxon>Eukaryota</taxon>
        <taxon>Metazoa</taxon>
        <taxon>Spiralia</taxon>
        <taxon>Lophotrochozoa</taxon>
        <taxon>Platyhelminthes</taxon>
        <taxon>Monogenea</taxon>
        <taxon>Monopisthocotylea</taxon>
        <taxon>Dactylogyridea</taxon>
        <taxon>Ancyrocephalidae</taxon>
        <taxon>Cichlidogyrus</taxon>
    </lineage>
</organism>
<name>A0ABD2PL27_9PLAT</name>
<keyword evidence="10" id="KW-1185">Reference proteome</keyword>
<comment type="caution">
    <text evidence="9">The sequence shown here is derived from an EMBL/GenBank/DDBJ whole genome shotgun (WGS) entry which is preliminary data.</text>
</comment>
<evidence type="ECO:0000256" key="5">
    <source>
        <dbReference type="ARBA" id="ARBA00022692"/>
    </source>
</evidence>
<sequence>NAIGPLIGLWIVATTREIESSAETPIYILLYGGLGIVTGLWAWGRRVIQTLGEELTTITPTSGVCIEMGSALTVLIASNAGIPISTTHCKVGSVVFVGRFRAKDNVNWSLMRNILIAWIVTLPASGGISALVMYGLMQLVKS</sequence>
<dbReference type="EMBL" id="JBJKFK010007068">
    <property type="protein sequence ID" value="KAL3307552.1"/>
    <property type="molecule type" value="Genomic_DNA"/>
</dbReference>
<gene>
    <name evidence="9" type="ORF">Ciccas_013931</name>
</gene>
<evidence type="ECO:0000256" key="4">
    <source>
        <dbReference type="ARBA" id="ARBA00022592"/>
    </source>
</evidence>